<accession>A0AAE0LZY4</accession>
<gene>
    <name evidence="1" type="ORF">B0H66DRAFT_643444</name>
</gene>
<comment type="caution">
    <text evidence="1">The sequence shown here is derived from an EMBL/GenBank/DDBJ whole genome shotgun (WGS) entry which is preliminary data.</text>
</comment>
<sequence length="302" mass="33888">MGGGPTSPCEHELKSVLTPDLLSFLVSLRLPYAIDARINFSNLGHDIFLVDTVGGPSESRVLPVLIALSKIGLDRMPDLTTYLPPPADPSYPEQSLGLQLLLDQYTRVLLQGIDRCWTVGCFDKLSRRLAATWLALPPDQRPDSWRRWQAAGAGLDYWLGTRLWFGGPWVHSESRSNQDIALAFTDETRRAIEATSGQVDPNRARREEILSDVVGLPREYRKGPPQGGDVTREMFAWWITMLMDIHKPIIDKFGRYPQVEELCKQEAGDGKKGVAADFERGAVDEFEKDAVDEYEKEVADEC</sequence>
<dbReference type="InterPro" id="IPR010323">
    <property type="entry name" value="DUF924"/>
</dbReference>
<dbReference type="EMBL" id="JAUEDM010000007">
    <property type="protein sequence ID" value="KAK3313982.1"/>
    <property type="molecule type" value="Genomic_DNA"/>
</dbReference>
<proteinExistence type="predicted"/>
<name>A0AAE0LZY4_9PEZI</name>
<dbReference type="Gene3D" id="1.25.40.10">
    <property type="entry name" value="Tetratricopeptide repeat domain"/>
    <property type="match status" value="1"/>
</dbReference>
<protein>
    <submittedName>
        <fullName evidence="1">Uncharacterized protein</fullName>
    </submittedName>
</protein>
<dbReference type="SUPFAM" id="SSF48452">
    <property type="entry name" value="TPR-like"/>
    <property type="match status" value="1"/>
</dbReference>
<dbReference type="InterPro" id="IPR011990">
    <property type="entry name" value="TPR-like_helical_dom_sf"/>
</dbReference>
<keyword evidence="2" id="KW-1185">Reference proteome</keyword>
<organism evidence="1 2">
    <name type="scientific">Apodospora peruviana</name>
    <dbReference type="NCBI Taxonomy" id="516989"/>
    <lineage>
        <taxon>Eukaryota</taxon>
        <taxon>Fungi</taxon>
        <taxon>Dikarya</taxon>
        <taxon>Ascomycota</taxon>
        <taxon>Pezizomycotina</taxon>
        <taxon>Sordariomycetes</taxon>
        <taxon>Sordariomycetidae</taxon>
        <taxon>Sordariales</taxon>
        <taxon>Lasiosphaeriaceae</taxon>
        <taxon>Apodospora</taxon>
    </lineage>
</organism>
<dbReference type="Pfam" id="PF06041">
    <property type="entry name" value="DUF924"/>
    <property type="match status" value="1"/>
</dbReference>
<dbReference type="AlphaFoldDB" id="A0AAE0LZY4"/>
<reference evidence="1" key="1">
    <citation type="journal article" date="2023" name="Mol. Phylogenet. Evol.">
        <title>Genome-scale phylogeny and comparative genomics of the fungal order Sordariales.</title>
        <authorList>
            <person name="Hensen N."/>
            <person name="Bonometti L."/>
            <person name="Westerberg I."/>
            <person name="Brannstrom I.O."/>
            <person name="Guillou S."/>
            <person name="Cros-Aarteil S."/>
            <person name="Calhoun S."/>
            <person name="Haridas S."/>
            <person name="Kuo A."/>
            <person name="Mondo S."/>
            <person name="Pangilinan J."/>
            <person name="Riley R."/>
            <person name="LaButti K."/>
            <person name="Andreopoulos B."/>
            <person name="Lipzen A."/>
            <person name="Chen C."/>
            <person name="Yan M."/>
            <person name="Daum C."/>
            <person name="Ng V."/>
            <person name="Clum A."/>
            <person name="Steindorff A."/>
            <person name="Ohm R.A."/>
            <person name="Martin F."/>
            <person name="Silar P."/>
            <person name="Natvig D.O."/>
            <person name="Lalanne C."/>
            <person name="Gautier V."/>
            <person name="Ament-Velasquez S.L."/>
            <person name="Kruys A."/>
            <person name="Hutchinson M.I."/>
            <person name="Powell A.J."/>
            <person name="Barry K."/>
            <person name="Miller A.N."/>
            <person name="Grigoriev I.V."/>
            <person name="Debuchy R."/>
            <person name="Gladieux P."/>
            <person name="Hiltunen Thoren M."/>
            <person name="Johannesson H."/>
        </authorList>
    </citation>
    <scope>NUCLEOTIDE SEQUENCE</scope>
    <source>
        <strain evidence="1">CBS 118394</strain>
    </source>
</reference>
<evidence type="ECO:0000313" key="1">
    <source>
        <dbReference type="EMBL" id="KAK3313982.1"/>
    </source>
</evidence>
<evidence type="ECO:0000313" key="2">
    <source>
        <dbReference type="Proteomes" id="UP001283341"/>
    </source>
</evidence>
<reference evidence="1" key="2">
    <citation type="submission" date="2023-06" db="EMBL/GenBank/DDBJ databases">
        <authorList>
            <consortium name="Lawrence Berkeley National Laboratory"/>
            <person name="Haridas S."/>
            <person name="Hensen N."/>
            <person name="Bonometti L."/>
            <person name="Westerberg I."/>
            <person name="Brannstrom I.O."/>
            <person name="Guillou S."/>
            <person name="Cros-Aarteil S."/>
            <person name="Calhoun S."/>
            <person name="Kuo A."/>
            <person name="Mondo S."/>
            <person name="Pangilinan J."/>
            <person name="Riley R."/>
            <person name="Labutti K."/>
            <person name="Andreopoulos B."/>
            <person name="Lipzen A."/>
            <person name="Chen C."/>
            <person name="Yanf M."/>
            <person name="Daum C."/>
            <person name="Ng V."/>
            <person name="Clum A."/>
            <person name="Steindorff A."/>
            <person name="Ohm R."/>
            <person name="Martin F."/>
            <person name="Silar P."/>
            <person name="Natvig D."/>
            <person name="Lalanne C."/>
            <person name="Gautier V."/>
            <person name="Ament-Velasquez S.L."/>
            <person name="Kruys A."/>
            <person name="Hutchinson M.I."/>
            <person name="Powell A.J."/>
            <person name="Barry K."/>
            <person name="Miller A.N."/>
            <person name="Grigoriev I.V."/>
            <person name="Debuchy R."/>
            <person name="Gladieux P."/>
            <person name="Thoren M.H."/>
            <person name="Johannesson H."/>
        </authorList>
    </citation>
    <scope>NUCLEOTIDE SEQUENCE</scope>
    <source>
        <strain evidence="1">CBS 118394</strain>
    </source>
</reference>
<dbReference type="Proteomes" id="UP001283341">
    <property type="component" value="Unassembled WGS sequence"/>
</dbReference>